<dbReference type="InterPro" id="IPR032821">
    <property type="entry name" value="PKS_assoc"/>
</dbReference>
<dbReference type="Gene3D" id="3.30.70.3290">
    <property type="match status" value="4"/>
</dbReference>
<dbReference type="InterPro" id="IPR049552">
    <property type="entry name" value="PKS_DH_N"/>
</dbReference>
<evidence type="ECO:0000256" key="8">
    <source>
        <dbReference type="PROSITE-ProRule" id="PRU01363"/>
    </source>
</evidence>
<dbReference type="PROSITE" id="PS00012">
    <property type="entry name" value="PHOSPHOPANTETHEINE"/>
    <property type="match status" value="2"/>
</dbReference>
<dbReference type="InterPro" id="IPR036736">
    <property type="entry name" value="ACP-like_sf"/>
</dbReference>
<dbReference type="CDD" id="cd00833">
    <property type="entry name" value="PKS"/>
    <property type="match status" value="4"/>
</dbReference>
<dbReference type="Gene3D" id="3.40.50.720">
    <property type="entry name" value="NAD(P)-binding Rossmann-like Domain"/>
    <property type="match status" value="3"/>
</dbReference>
<dbReference type="InterPro" id="IPR016036">
    <property type="entry name" value="Malonyl_transacylase_ACP-bd"/>
</dbReference>
<feature type="region of interest" description="N-terminal hotdog fold" evidence="8">
    <location>
        <begin position="3382"/>
        <end position="3502"/>
    </location>
</feature>
<dbReference type="InterPro" id="IPR009081">
    <property type="entry name" value="PP-bd_ACP"/>
</dbReference>
<feature type="active site" description="Proton acceptor; for dehydratase activity" evidence="8">
    <location>
        <position position="5190"/>
    </location>
</feature>
<feature type="region of interest" description="Disordered" evidence="9">
    <location>
        <begin position="2358"/>
        <end position="2377"/>
    </location>
</feature>
<dbReference type="InterPro" id="IPR006162">
    <property type="entry name" value="Ppantetheine_attach_site"/>
</dbReference>
<dbReference type="CDD" id="cd08952">
    <property type="entry name" value="KR_1_SDR_x"/>
    <property type="match status" value="1"/>
</dbReference>
<dbReference type="CDD" id="cd05195">
    <property type="entry name" value="enoyl_red"/>
    <property type="match status" value="1"/>
</dbReference>
<dbReference type="Pfam" id="PF16197">
    <property type="entry name" value="KAsynt_C_assoc"/>
    <property type="match status" value="4"/>
</dbReference>
<feature type="region of interest" description="Disordered" evidence="9">
    <location>
        <begin position="863"/>
        <end position="890"/>
    </location>
</feature>
<dbReference type="GO" id="GO:0004315">
    <property type="term" value="F:3-oxoacyl-[acyl-carrier-protein] synthase activity"/>
    <property type="evidence" value="ECO:0007669"/>
    <property type="project" value="InterPro"/>
</dbReference>
<dbReference type="SUPFAM" id="SSF47336">
    <property type="entry name" value="ACP-like"/>
    <property type="match status" value="4"/>
</dbReference>
<dbReference type="GO" id="GO:0033068">
    <property type="term" value="P:macrolide biosynthetic process"/>
    <property type="evidence" value="ECO:0007669"/>
    <property type="project" value="UniProtKB-ARBA"/>
</dbReference>
<evidence type="ECO:0000259" key="10">
    <source>
        <dbReference type="PROSITE" id="PS50075"/>
    </source>
</evidence>
<dbReference type="PANTHER" id="PTHR43775">
    <property type="entry name" value="FATTY ACID SYNTHASE"/>
    <property type="match status" value="1"/>
</dbReference>
<dbReference type="Pfam" id="PF13602">
    <property type="entry name" value="ADH_zinc_N_2"/>
    <property type="match status" value="1"/>
</dbReference>
<feature type="region of interest" description="Disordered" evidence="9">
    <location>
        <begin position="1423"/>
        <end position="1442"/>
    </location>
</feature>
<dbReference type="FunFam" id="3.40.50.720:FF:000209">
    <property type="entry name" value="Polyketide synthase Pks12"/>
    <property type="match status" value="1"/>
</dbReference>
<dbReference type="InterPro" id="IPR020807">
    <property type="entry name" value="PKS_DH"/>
</dbReference>
<evidence type="ECO:0000256" key="1">
    <source>
        <dbReference type="ARBA" id="ARBA00004792"/>
    </source>
</evidence>
<dbReference type="SMART" id="SM00822">
    <property type="entry name" value="PKS_KR"/>
    <property type="match status" value="3"/>
</dbReference>
<dbReference type="PROSITE" id="PS52019">
    <property type="entry name" value="PKS_MFAS_DH"/>
    <property type="match status" value="2"/>
</dbReference>
<dbReference type="InterPro" id="IPR016039">
    <property type="entry name" value="Thiolase-like"/>
</dbReference>
<dbReference type="Pfam" id="PF00109">
    <property type="entry name" value="ketoacyl-synt"/>
    <property type="match status" value="4"/>
</dbReference>
<feature type="region of interest" description="N-terminal hotdog fold" evidence="8">
    <location>
        <begin position="5158"/>
        <end position="5281"/>
    </location>
</feature>
<dbReference type="GO" id="GO:0031177">
    <property type="term" value="F:phosphopantetheine binding"/>
    <property type="evidence" value="ECO:0007669"/>
    <property type="project" value="InterPro"/>
</dbReference>
<dbReference type="EMBL" id="JN671974">
    <property type="protein sequence ID" value="AEZ64505.1"/>
    <property type="molecule type" value="Genomic_DNA"/>
</dbReference>
<evidence type="ECO:0000256" key="9">
    <source>
        <dbReference type="SAM" id="MobiDB-lite"/>
    </source>
</evidence>
<dbReference type="SUPFAM" id="SSF53901">
    <property type="entry name" value="Thiolase-like"/>
    <property type="match status" value="4"/>
</dbReference>
<feature type="domain" description="Carrier" evidence="10">
    <location>
        <begin position="2394"/>
        <end position="2469"/>
    </location>
</feature>
<dbReference type="SMART" id="SM00827">
    <property type="entry name" value="PKS_AT"/>
    <property type="match status" value="4"/>
</dbReference>
<dbReference type="InterPro" id="IPR016035">
    <property type="entry name" value="Acyl_Trfase/lysoPLipase"/>
</dbReference>
<dbReference type="SUPFAM" id="SSF52151">
    <property type="entry name" value="FabD/lysophospholipase-like"/>
    <property type="match status" value="4"/>
</dbReference>
<keyword evidence="2" id="KW-0596">Phosphopantetheine</keyword>
<dbReference type="PROSITE" id="PS00606">
    <property type="entry name" value="KS3_1"/>
    <property type="match status" value="2"/>
</dbReference>
<accession>H6UNZ4</accession>
<dbReference type="InterPro" id="IPR050091">
    <property type="entry name" value="PKS_NRPS_Biosynth_Enz"/>
</dbReference>
<feature type="domain" description="Carrier" evidence="10">
    <location>
        <begin position="910"/>
        <end position="985"/>
    </location>
</feature>
<dbReference type="InterPro" id="IPR013968">
    <property type="entry name" value="PKS_KR"/>
</dbReference>
<keyword evidence="6" id="KW-0511">Multifunctional enzyme</keyword>
<dbReference type="FunFam" id="1.10.1200.10:FF:000007">
    <property type="entry name" value="Probable polyketide synthase pks17"/>
    <property type="match status" value="3"/>
</dbReference>
<dbReference type="SUPFAM" id="SSF55048">
    <property type="entry name" value="Probable ACP-binding domain of malonyl-CoA ACP transacylase"/>
    <property type="match status" value="4"/>
</dbReference>
<dbReference type="Pfam" id="PF08659">
    <property type="entry name" value="KR"/>
    <property type="match status" value="3"/>
</dbReference>
<feature type="domain" description="Carrier" evidence="10">
    <location>
        <begin position="6234"/>
        <end position="6309"/>
    </location>
</feature>
<evidence type="ECO:0000259" key="11">
    <source>
        <dbReference type="PROSITE" id="PS52004"/>
    </source>
</evidence>
<dbReference type="InterPro" id="IPR049900">
    <property type="entry name" value="PKS_mFAS_DH"/>
</dbReference>
<dbReference type="Pfam" id="PF14765">
    <property type="entry name" value="PS-DH"/>
    <property type="match status" value="2"/>
</dbReference>
<feature type="compositionally biased region" description="Low complexity" evidence="9">
    <location>
        <begin position="2362"/>
        <end position="2375"/>
    </location>
</feature>
<organism evidence="13">
    <name type="scientific">Streptomyces chromofuscus</name>
    <dbReference type="NCBI Taxonomy" id="42881"/>
    <lineage>
        <taxon>Bacteria</taxon>
        <taxon>Bacillati</taxon>
        <taxon>Actinomycetota</taxon>
        <taxon>Actinomycetes</taxon>
        <taxon>Kitasatosporales</taxon>
        <taxon>Streptomycetaceae</taxon>
        <taxon>Streptomyces</taxon>
    </lineage>
</organism>
<evidence type="ECO:0000256" key="7">
    <source>
        <dbReference type="ARBA" id="ARBA00023315"/>
    </source>
</evidence>
<dbReference type="SUPFAM" id="SSF51735">
    <property type="entry name" value="NAD(P)-binding Rossmann-fold domains"/>
    <property type="match status" value="7"/>
</dbReference>
<evidence type="ECO:0000256" key="6">
    <source>
        <dbReference type="ARBA" id="ARBA00023268"/>
    </source>
</evidence>
<dbReference type="PROSITE" id="PS52004">
    <property type="entry name" value="KS3_2"/>
    <property type="match status" value="4"/>
</dbReference>
<dbReference type="SMART" id="SM00823">
    <property type="entry name" value="PKS_PP"/>
    <property type="match status" value="4"/>
</dbReference>
<evidence type="ECO:0000259" key="12">
    <source>
        <dbReference type="PROSITE" id="PS52019"/>
    </source>
</evidence>
<dbReference type="GO" id="GO:0006633">
    <property type="term" value="P:fatty acid biosynthetic process"/>
    <property type="evidence" value="ECO:0007669"/>
    <property type="project" value="InterPro"/>
</dbReference>
<dbReference type="SMART" id="SM00829">
    <property type="entry name" value="PKS_ER"/>
    <property type="match status" value="1"/>
</dbReference>
<evidence type="ECO:0000256" key="3">
    <source>
        <dbReference type="ARBA" id="ARBA00022553"/>
    </source>
</evidence>
<feature type="domain" description="PKS/mFAS DH" evidence="12">
    <location>
        <begin position="5158"/>
        <end position="5432"/>
    </location>
</feature>
<dbReference type="InterPro" id="IPR001227">
    <property type="entry name" value="Ac_transferase_dom_sf"/>
</dbReference>
<dbReference type="Pfam" id="PF00550">
    <property type="entry name" value="PP-binding"/>
    <property type="match status" value="4"/>
</dbReference>
<dbReference type="InterPro" id="IPR042104">
    <property type="entry name" value="PKS_dehydratase_sf"/>
</dbReference>
<dbReference type="InterPro" id="IPR036291">
    <property type="entry name" value="NAD(P)-bd_dom_sf"/>
</dbReference>
<dbReference type="GO" id="GO:0016491">
    <property type="term" value="F:oxidoreductase activity"/>
    <property type="evidence" value="ECO:0007669"/>
    <property type="project" value="InterPro"/>
</dbReference>
<feature type="active site" description="Proton donor; for dehydratase activity" evidence="8">
    <location>
        <position position="3576"/>
    </location>
</feature>
<dbReference type="InterPro" id="IPR013154">
    <property type="entry name" value="ADH-like_N"/>
</dbReference>
<name>H6UNZ4_STRCW</name>
<dbReference type="InterPro" id="IPR020841">
    <property type="entry name" value="PKS_Beta-ketoAc_synthase_dom"/>
</dbReference>
<comment type="pathway">
    <text evidence="1">Antibiotic biosynthesis.</text>
</comment>
<dbReference type="SMART" id="SM00826">
    <property type="entry name" value="PKS_DH"/>
    <property type="match status" value="2"/>
</dbReference>
<dbReference type="PROSITE" id="PS50075">
    <property type="entry name" value="CARRIER"/>
    <property type="match status" value="4"/>
</dbReference>
<reference evidence="13" key="1">
    <citation type="journal article" date="2012" name="Appl. Environ. Microbiol.">
        <title>Identification of the Herboxidiene Biosynthetic Gene Cluster in Streptomyces chromofuscus ATCC 49982.</title>
        <authorList>
            <person name="Shao L."/>
            <person name="Zi J."/>
            <person name="Zeng J."/>
            <person name="Zhan J."/>
        </authorList>
    </citation>
    <scope>NUCLEOTIDE SEQUENCE</scope>
    <source>
        <strain evidence="13">A7847</strain>
    </source>
</reference>
<feature type="compositionally biased region" description="Low complexity" evidence="9">
    <location>
        <begin position="1426"/>
        <end position="1440"/>
    </location>
</feature>
<dbReference type="GO" id="GO:0004312">
    <property type="term" value="F:fatty acid synthase activity"/>
    <property type="evidence" value="ECO:0007669"/>
    <property type="project" value="TreeGrafter"/>
</dbReference>
<dbReference type="SUPFAM" id="SSF50129">
    <property type="entry name" value="GroES-like"/>
    <property type="match status" value="1"/>
</dbReference>
<keyword evidence="7" id="KW-0012">Acyltransferase</keyword>
<feature type="region of interest" description="C-terminal hotdog fold" evidence="8">
    <location>
        <begin position="3517"/>
        <end position="3670"/>
    </location>
</feature>
<dbReference type="Gene3D" id="3.90.180.10">
    <property type="entry name" value="Medium-chain alcohol dehydrogenases, catalytic domain"/>
    <property type="match status" value="1"/>
</dbReference>
<dbReference type="FunFam" id="3.40.366.10:FF:000002">
    <property type="entry name" value="Probable polyketide synthase 2"/>
    <property type="match status" value="4"/>
</dbReference>
<dbReference type="InterPro" id="IPR055123">
    <property type="entry name" value="SpnB-like_Rossmann"/>
</dbReference>
<keyword evidence="4" id="KW-0808">Transferase</keyword>
<dbReference type="InterPro" id="IPR057326">
    <property type="entry name" value="KR_dom"/>
</dbReference>
<evidence type="ECO:0000256" key="4">
    <source>
        <dbReference type="ARBA" id="ARBA00022679"/>
    </source>
</evidence>
<feature type="domain" description="Carrier" evidence="10">
    <location>
        <begin position="4148"/>
        <end position="4223"/>
    </location>
</feature>
<dbReference type="Gene3D" id="1.10.1200.10">
    <property type="entry name" value="ACP-like"/>
    <property type="match status" value="4"/>
</dbReference>
<dbReference type="FunFam" id="3.40.47.10:FF:000019">
    <property type="entry name" value="Polyketide synthase type I"/>
    <property type="match status" value="4"/>
</dbReference>
<dbReference type="Gene3D" id="3.40.50.11460">
    <property type="match status" value="1"/>
</dbReference>
<evidence type="ECO:0000256" key="5">
    <source>
        <dbReference type="ARBA" id="ARBA00023194"/>
    </source>
</evidence>
<dbReference type="InterPro" id="IPR014043">
    <property type="entry name" value="Acyl_transferase_dom"/>
</dbReference>
<dbReference type="InterPro" id="IPR018201">
    <property type="entry name" value="Ketoacyl_synth_AS"/>
</dbReference>
<evidence type="ECO:0000313" key="13">
    <source>
        <dbReference type="EMBL" id="AEZ64505.1"/>
    </source>
</evidence>
<feature type="domain" description="Ketosynthase family 3 (KS3)" evidence="11">
    <location>
        <begin position="2484"/>
        <end position="2908"/>
    </location>
</feature>
<feature type="domain" description="Ketosynthase family 3 (KS3)" evidence="11">
    <location>
        <begin position="4243"/>
        <end position="4666"/>
    </location>
</feature>
<dbReference type="InterPro" id="IPR020806">
    <property type="entry name" value="PKS_PP-bd"/>
</dbReference>
<dbReference type="Gene3D" id="3.10.129.110">
    <property type="entry name" value="Polyketide synthase dehydratase"/>
    <property type="match status" value="2"/>
</dbReference>
<sequence length="6394" mass="662599">MLADGAHGVTDVPADRWDHAEYFDEDPGAPGKVNTRRGAFLDQVDRFDPAFFGISPREATAMDPQQRLALELSWEAIEDAGIVPGSLASTRTGVFMGAMNDEYATLTRRAGLRQVDQHTFTGVQRSLIANRVSYFLGVRGPSVTMDTGQSSSLVAVHLAVQSLRTGEADIALAGGVNLTLTPEGAVGAAKLGALSPDGRCYTFDARANGFVRGEGGGVVVLKPLAAALADGDRVHCVINGSAVNNDGGGDGLTVPSGPAQEEVLRLAYERAGVDPASVQYVELHGTGTRLGDPIEAAALGAVLGAARGTAAPLQVGSVKTNVGHLESAAGITGLIKTALAIRHRLLPPSLGFTTPNPRIPLADLNLDVRVTHGEWPAPDRPLVAGVSSFGVGGTNCHVVLSEVSAAADVAVEVACEPSAGPGGGGAPWVVSGRTVAAVREQAARLRAQVADHPETDLSDLGRSLATTRTAFRHRAAVTATDRAGYLAGLDALASGDAAPGVVQGTADAPGGTVFVFPGQGSQWVGMAVELMGSSAVFAARMGECAQALSPFVDWSLSEVLGDGEVLGRVDVVQPVLWAVMVSLAEVWRSYGVEPAAVVGHSQGEIAAACVAGALSLEDGARVVALRSQALVSLSGRGTMASVALPAGELTLGDSLSVAAVNGPRSTVVAGDESAIDALVAELTDRGVRARRIAVDYASHSAHVEAIRDRLHTALAPITPRTASVPFFSTLTGQWLDAGATDADYWYRNLRSTVRFEEAVRGLLAAGHRAFIEVSPHPVLVMGVQETAEAVGVPVVVVPSSRRDDGTRARVMASLAELSVRGAGIDWSAVFPGGRRVELPTYPFQRQRYWIAPAPEAAAYEGESADAGDPVGAREPTGAGALADNGAGVPVDDGRPAYEDTPLGADVLDAGRVRQLVRAHAAAVLGHTTPAAVETDLPFKDLGFDSQMTVALRDRLSGALGRRLPSALLFDHPTPDALIAHLSGAPASRPAARADDSATGGDPIAIVGMSCRFPGGVRSPEDLWDLVVSGADAISAFPADRGWDLDALAATSHTRHGGFLHDAAEFDAAFFGISPREALATDPQQRLLLEISWEALERAGLDPATLRDSDTGVFVGAMAQDYVPRLHEAPDGFAGYGLTGSTGSVASGRISYVLGLRGPALTVDTACSSSLVAQHLAAQALRRGECSLALAGGVTVMANPGMFVEFSRQGGLAPDGRCKAFGAGADGTGWAEGAGMLVLERLSDARRNGHPVLALLRGSAVNQDGASNGLTAPNGPSQQEVIRRALADAGLAPSDVDAVEAHGTGTTLGDPIEAEALLATYGQDREHPLWLGSLKSNIGHTQAAAGVGGVIKTVLALHHGIVPRTLHADEVSAQVDWSAGQVAPVTANVTWPETGRPRRAAVSSFGVSGTNAHTIIEQAPPEDELAPELLPGSPPAAAAGPGPLPWQLSGRTPQALQAQARRLAIHLDARPGLGAADIGRSLAATRSAFEHRAVLLGRDRDELRRLLTALADGRTDPRLARGSADTTGRVVFVFPGQGSQWAGMAVELLATEPVFAARMADCARALAPHVTWSLSEVLSDAEALERVDVVQPALFAVLVSLAALWRSYGVEPAAVLGHSQGEIAAACVAGALTLEDAARVSALRAKLILAELAGRGGMASVALAPQELLPRLEAWDGRLSLAASNGPTASVVSGTPEALDELLAALDAEQVRVRRIPVDYASHSPQVEEVRDALLDALATVRPRTAPGTAPGATPGTAPVRFFSTVTGGPLDTAALDAAYWYTNLRTTVRFEQATRAALDQGYDLFIEVSPHPVTVPSLQETIEAAEAHAVALGSLRRDDGGQERFLTSVATAHTQGGTPDWTGLLGTGPRVELPTYAFQRERYWLLPEPVSRAASGPDDWSYRVTWRPVTPRPAPPLAGQWLLLAPAEGIGAPLVARCERALAEAGAEVVRPAAGDPAALTDLLTAGKTPAGVLSLFALDERRAPDGSAPRGLLDTVALAQALSGQEIPLWLATRGAVAVDPDDRLDHPEQAAVWGLGRALALESPRDRGGLVDLPAHLDDTAAALLAAALTGDSDEDQVAVRPAGLFVRRLVRAALPPATATPWRPRDTALITGGTGALGARVARWLAAAGAGHLVLASRSGPEAPGAAALRAELTALGASVEIVACDTARREELAALLDSVPEDRPLRTVVHTAGVLVESVVRTLTTEELEQTLRAKTETARHLHELTGELDAFVLFSSGAGVWGSGGQGAYGAANAYLDALARHRRDHGLPATAVSWGAWGGGGMGAVDGAEDVWRRLGVLPMDPRSAVTALQRALDAGENTLTVADIDWRRFAPAFASAGPRPLLADLPEARRALNGPTDDTTTDPAAATPRRPERIRKLEGLPEARRTDALLELVRAEAAAVLGHTDPRAVRPGRPFKESGFDSLTSVELRDRLVSAVGLRLPTSLVFDRPTPTALARHLDTLLFGAATTGTGTTGASDEPVAIIAMACRYPGGVSSPEDLWELVAAGTDAVSEFPADRGWNVESLYDADPDRPGTSHVRHGGFLYDAAEFDAELFGMSPREARATDPQQRLLLETAWETFERAGIDPRSLAGSPTGVFVGAMSQDYGPRMHEAPQDLEGYLLTGNIGSVASGRVSYTFGLEGPAMTVDTGCSASLVALHLAAQSLRRGESSMALAGGVTVMSTPGVFIEFSRQRGLALDGRCKAFGAGADGTGWSEGVGLLLLERLSDAERNGHEILAVVRGSAVNQDGASNGLTAPNGPSQERVIRRALADAGLTPAEVDAVEGHGTGTTLGDPIEAEALLATYGQNRERPLWLGSLKSNIGHTQTAAGVGGVIKMVQAMRHGVLPRTLHADEPSPRIDWSAGAVSLLTEERAWPDEGRPRRAGVSGFGVGGTNAHVIVEQGPPPAPVTLSAPVTPPADAPGALPWLLSGRTEQALRDQARKLSAHLAAHPDTTPLDVAYTLATGRTALDHRAVVVAADRAGFAAALDALATGDDVCARGIADEDPGTVFVFPGQGSQWVGMAVELMGSSAVFAARMGECAQALSPFVDWSLSEVLDDGEALGRVDVVQPVLWAVMVSLAEVWRSYGVEPVAVVGHSQGEIAAACVAGALSLEDGARVVALRSQALRELSGGGAMAALLLAPDEVTRLIEPWDGRLTIAAYNGPNSTTVAGDPEAVEALHAHCERERIQSRRVAVDYASHSPQVEEIRDRLLADLAPITPRPAGIPFHSTVTGAPLDTTGLDAAYWYTNLRRPVLFEPTVRALIDAGHGIFIELSAHPVLTTAVQDTAERAGRPVAAFGTLRREDGAADRWLASLAEAHVHGAPVDWSGLLTGGRRTDLPTYAFQRERYWLDPVTASGRAVAEGAAGLGLSSAAHPLLGAAVELAGTDEYVLTGRVSLRTHPWLADHAVSGTVLLPGTAFVELALRAGDEVRCDRIDELTLSAPLLIDGEVTLQVLVGAADADGRRTVAVHSRTSQGASWTRHADGALCAGGAPGSSPTGEEMAWPPPGARPVAQAGLYPALAATGYDYGPAFQGLRAVWQDGDDLLAEVALPDGESADGFALHPALLDACLHPLGLGKGPGKGPGSGLGSGLGSEPGDGAGTRLPFAWTGVRLHAVGATSVRVRISPSGGDAVSVTVSDPAGAPVATVAGLVLRPLAAGQLTAASHDDHDALFRLVWNPLTAPALVPSQGIPLMGTAALDTALAAGAPLPAVVAVRPDAPAGDDLAARVHGATARLLELLRTWLADERRAATRLVILTRGAVAVRADEEILGLAQAPLWGLVRAAQTENPDRFLLLDTDTGSDTDTDPGGDGDGDVDTAPGVDAAVAAVLAAGEPQAALRGGAVLVPRLARPAATRLPVPALDPDGAVLITGGTGTLGGLVARHLVTTHGVAHLVLIGRRGPDAPGAAELSAELTALGAEVTVAACDAADRDALAALLADLPVRLTAVVHTAGAVDDGVLESLTPDRLAPVLRPKVDAALNLHELTDGLDAFILFSSASATFGTAGQATYCAANAFLDALAHHRRTAGLPAVSLAWGYWEQTSELTRGLGAGDIARLERSGVLPLTTGRGLALFDAARGLAEPFAVTARLDTAPRAQVPALLRDLVRAPARRAAEGPAVTPGGTALSDRLTGLSVPERAQLLLAEVLRHAAAVLGRTGSTGLLPGRPFRDNGFDSLTAVELRNRLTTLTGLRLPATLVFDHPTPLALADDLARRLTATTTGAAAPPAAPAPVPGDEPIAIVAMACRYPGGVTSPEELWELVAAGTDAVSDFPADRGWDVEALYDPDPARTGTSYTRSGAFLHDAADFDHELFGMSPRESLATDPQQRLLLETTWEVFERAGIDPLSVKGSSTGVFVGAMYNDYASRIHQAPATVEGQLLTGSAGSVASGRLAYVFGLEGPAITVDTACSSSLVALHLAARSLRQGESSLAVAGGVTLMAGPTLFVEFSRQRGLSADGRCKAFGAGADGTGWGEGVGVLLLERLSDAERNGHEVLALLRGTAVNQDGASNGLTAPNGPAQQRVIRGALADAGLTAQDIDVVEGHGTGTTLGDPIEAQAVLATYGQDRERPVWLGSLKSNIGHTQAAAGVGGVIKMVEAMRHGTLPRTLHADEPSPEVDWERGAVELLTEARPWPDGAPRRAGVSSFGAGGTNAHVIIEQGPIAEQGPIIEQGPATEQDPITEPGPIAERGPITEAPAVPAATTSAGETAPLPWVLSARSEPALRAQAARLLSFLASHDDLGPAEVGHSLVTTRASLDHRAVLVAADRPEFLAHLTALAEGGGPAVVGNAGGHGRTVLVFPGQGSQWAGMALGLMGSSPVFAARMAECEDALSPYTDWSLSEVLGDAGALERVDVVQPALFAVMVSLAALWRSYGVEPAAVVGHSQGEIAAACVAGALSLADAARVVVLRSQALTELSGRGAMASVALGRDALGPRLSARLSVAAVNGPASTVVSGDPLALDALLDTLTAEGVRTRRIAVDYASHSGHVEAVQARLLDDLAPITPRTPRIPFFSTVSASWLTEPVDAGYWYRNLRGTVEFEAATRALVAEGYGVFVEASPHPVLTVAIQESAEDAVVVGSLRRDEDGPRRFLTSLAEAHVRGVDVTWTPAFPGTHRRVGLPTYAFQRERFWLEQSPGGPADVTSAGLHPAEHPLLGATVALPGSGGHLATGRLSREDHPWLADHGVLGTVLLPGAALAELAVRAGDQVGCPHLEELVLHAPLALPASGGVPVQLELGGPDASGRRTLSVHAYGPDGQDTWTRHATGVLAPAPEQAGEALTAWPPTGATPLDLGAFYPGLAARGYGYGPAFQGLRAAWRDGEDIVAEVALPEEHHAQAALFGLHPALFDAALHTVGLGKALDGHDRPLLPFSWQGVSLHAVGAAALRVRTRFTGPGTVSLTLAGPDGAPVATVTSLTVRPLAPERPAIAPAVRDALFHVAWREQPRTAPHGTVEGPLLVLGADGLGVRAALETAGVSVAVCQDLADWNPAGDAPVPLSVVTGDLPGRTPREAVRRALALVRSWLADDRFAASRLVLVTRGAVSTRHDEDLTSLAQAAVWGFVRTAQAEHPGRFALLDLGAGEPPLAGLPAALASGEAQLALRSGGFLVPRLDRLDRSGTLPPPPDEAWRLDVTSPGTLENLAFLPAPEAEAPLGEGEIRVAVRAAGLNFRDVLIALGMYPGAGIMGSEGAGTVLETGPEVTGLAVGDAVFGLFLAGSFGPRVVADRRLVAKVPAGWSLTDAASVPVTFLTAYHALVDLAGLRPGESVLVHAATGGVGTAAVQLARHLGAEVFATAGPGKWHALRALGLDEDHIASSRDLDFEERFRDATGGRGVDVVLNSLAGAFTDASLRLLAEGGRFTEMGKTDLRDPDEVAARYPGVTYRAFELMDAGPDRVRAILAELLTLFERGVLAPAPVTTWDIRRAPDAVRFLSQAKHLGKLVLTLPAPLDPDGTVLVTGASGTLGGAVARHLVTRHGVRHLVLASRSGPSAELCAELTAHGATVTAAACDIADRTALARLLDAVPGPHPLTGVVHAAGVLDDGVVDSLTPERIDTVLRPKADGAAHLHELTRHLDLSAFVLFSSAAATLGSAGQAAYAAANAYLDALAQHRRATGLPATSLAWGLWAERSAMTGHLDDNDLARMARSGIAPLTTEDGLALFDAGRSAAEAAVVPLRLDLAALRAHAGDPAFPPLFHGLVRAPAPRAAEAPPASEGVRDRFAALRGADRERALRELVCDHAATVLGHGDSASVTPGRPFKELGFDSLTAVELRNRLGGATGLRLSATLVFDHPTPLALAEHLRAELFADEEPAGASPAAELERLEAALALAAPDTFDRTQVTTRLRALLKRVERAERAEPNGQAGPDGALDLSSATHDEIFALIDGQHDDV</sequence>
<dbReference type="InterPro" id="IPR014030">
    <property type="entry name" value="Ketoacyl_synth_N"/>
</dbReference>
<dbReference type="PANTHER" id="PTHR43775:SF51">
    <property type="entry name" value="INACTIVE PHENOLPHTHIOCEROL SYNTHESIS POLYKETIDE SYNTHASE TYPE I PKS1-RELATED"/>
    <property type="match status" value="1"/>
</dbReference>
<dbReference type="InterPro" id="IPR020843">
    <property type="entry name" value="ER"/>
</dbReference>
<dbReference type="Gene3D" id="3.40.47.10">
    <property type="match status" value="4"/>
</dbReference>
<feature type="domain" description="Ketosynthase family 3 (KS3)" evidence="11">
    <location>
        <begin position="1000"/>
        <end position="1417"/>
    </location>
</feature>
<feature type="active site" description="Proton acceptor; for dehydratase activity" evidence="8">
    <location>
        <position position="3414"/>
    </location>
</feature>
<dbReference type="InterPro" id="IPR011032">
    <property type="entry name" value="GroES-like_sf"/>
</dbReference>
<dbReference type="FunFam" id="3.90.180.10:FF:000032">
    <property type="entry name" value="Probable polyketide synthase pks1"/>
    <property type="match status" value="1"/>
</dbReference>
<keyword evidence="3" id="KW-0597">Phosphoprotein</keyword>
<dbReference type="Pfam" id="PF08240">
    <property type="entry name" value="ADH_N"/>
    <property type="match status" value="1"/>
</dbReference>
<dbReference type="InterPro" id="IPR014031">
    <property type="entry name" value="Ketoacyl_synth_C"/>
</dbReference>
<feature type="region of interest" description="C-terminal hotdog fold" evidence="8">
    <location>
        <begin position="5293"/>
        <end position="5432"/>
    </location>
</feature>
<evidence type="ECO:0000256" key="2">
    <source>
        <dbReference type="ARBA" id="ARBA00022450"/>
    </source>
</evidence>
<dbReference type="CDD" id="cd08956">
    <property type="entry name" value="KR_3_FAS_SDR_x"/>
    <property type="match status" value="2"/>
</dbReference>
<feature type="active site" description="Proton donor; for dehydratase activity" evidence="8">
    <location>
        <position position="5354"/>
    </location>
</feature>
<dbReference type="Pfam" id="PF02801">
    <property type="entry name" value="Ketoacyl-synt_C"/>
    <property type="match status" value="4"/>
</dbReference>
<keyword evidence="5" id="KW-0045">Antibiotic biosynthesis</keyword>
<protein>
    <submittedName>
        <fullName evidence="13">Herb</fullName>
    </submittedName>
</protein>
<dbReference type="Pfam" id="PF22953">
    <property type="entry name" value="SpnB_Rossmann"/>
    <property type="match status" value="2"/>
</dbReference>
<proteinExistence type="predicted"/>
<dbReference type="SMART" id="SM00825">
    <property type="entry name" value="PKS_KS"/>
    <property type="match status" value="4"/>
</dbReference>
<feature type="domain" description="PKS/mFAS DH" evidence="12">
    <location>
        <begin position="3382"/>
        <end position="3670"/>
    </location>
</feature>
<dbReference type="SMART" id="SM01294">
    <property type="entry name" value="PKS_PP_betabranch"/>
    <property type="match status" value="2"/>
</dbReference>
<gene>
    <name evidence="13" type="primary">herB</name>
</gene>
<dbReference type="InterPro" id="IPR049551">
    <property type="entry name" value="PKS_DH_C"/>
</dbReference>
<dbReference type="Gene3D" id="3.40.366.10">
    <property type="entry name" value="Malonyl-Coenzyme A Acyl Carrier Protein, domain 2"/>
    <property type="match status" value="4"/>
</dbReference>
<feature type="domain" description="Ketosynthase family 3 (KS3)" evidence="11">
    <location>
        <begin position="1"/>
        <end position="402"/>
    </location>
</feature>
<dbReference type="Pfam" id="PF21089">
    <property type="entry name" value="PKS_DH_N"/>
    <property type="match status" value="2"/>
</dbReference>
<dbReference type="Pfam" id="PF00698">
    <property type="entry name" value="Acyl_transf_1"/>
    <property type="match status" value="4"/>
</dbReference>